<dbReference type="AlphaFoldDB" id="A0A8S3EV15"/>
<dbReference type="SUPFAM" id="SSF53098">
    <property type="entry name" value="Ribonuclease H-like"/>
    <property type="match status" value="1"/>
</dbReference>
<dbReference type="InterPro" id="IPR012337">
    <property type="entry name" value="RNaseH-like_sf"/>
</dbReference>
<organism evidence="2 3">
    <name type="scientific">Rotaria magnacalcarata</name>
    <dbReference type="NCBI Taxonomy" id="392030"/>
    <lineage>
        <taxon>Eukaryota</taxon>
        <taxon>Metazoa</taxon>
        <taxon>Spiralia</taxon>
        <taxon>Gnathifera</taxon>
        <taxon>Rotifera</taxon>
        <taxon>Eurotatoria</taxon>
        <taxon>Bdelloidea</taxon>
        <taxon>Philodinida</taxon>
        <taxon>Philodinidae</taxon>
        <taxon>Rotaria</taxon>
    </lineage>
</organism>
<sequence length="184" mass="20605">MHAYFDPAGFAALTEIERRSVEQTIKKSVADQASHSSISVPNTLSITTTTANSANKPNANRNVKRNAMDLFNESVGDIQYGENRENESKRAAIINEFYHYRKYVIEFNEKHKLDAGSAIVFWRTYGETFSILKGIAKKMLSTPATFVPSESCFSTSSALARKERARLSGEHLCSSVFLKDKIKL</sequence>
<evidence type="ECO:0000313" key="2">
    <source>
        <dbReference type="EMBL" id="CAF5086474.1"/>
    </source>
</evidence>
<feature type="domain" description="HAT C-terminal dimerisation" evidence="1">
    <location>
        <begin position="114"/>
        <end position="181"/>
    </location>
</feature>
<reference evidence="2" key="1">
    <citation type="submission" date="2021-02" db="EMBL/GenBank/DDBJ databases">
        <authorList>
            <person name="Nowell W R."/>
        </authorList>
    </citation>
    <scope>NUCLEOTIDE SEQUENCE</scope>
</reference>
<protein>
    <recommendedName>
        <fullName evidence="1">HAT C-terminal dimerisation domain-containing protein</fullName>
    </recommendedName>
</protein>
<gene>
    <name evidence="2" type="ORF">BYL167_LOCUS62579</name>
</gene>
<dbReference type="EMBL" id="CAJOBH010234878">
    <property type="protein sequence ID" value="CAF5086474.1"/>
    <property type="molecule type" value="Genomic_DNA"/>
</dbReference>
<dbReference type="Pfam" id="PF05699">
    <property type="entry name" value="Dimer_Tnp_hAT"/>
    <property type="match status" value="1"/>
</dbReference>
<evidence type="ECO:0000259" key="1">
    <source>
        <dbReference type="Pfam" id="PF05699"/>
    </source>
</evidence>
<dbReference type="InterPro" id="IPR008906">
    <property type="entry name" value="HATC_C_dom"/>
</dbReference>
<accession>A0A8S3EV15</accession>
<dbReference type="Proteomes" id="UP000681967">
    <property type="component" value="Unassembled WGS sequence"/>
</dbReference>
<evidence type="ECO:0000313" key="3">
    <source>
        <dbReference type="Proteomes" id="UP000681967"/>
    </source>
</evidence>
<dbReference type="GO" id="GO:0046983">
    <property type="term" value="F:protein dimerization activity"/>
    <property type="evidence" value="ECO:0007669"/>
    <property type="project" value="InterPro"/>
</dbReference>
<name>A0A8S3EV15_9BILA</name>
<proteinExistence type="predicted"/>
<comment type="caution">
    <text evidence="2">The sequence shown here is derived from an EMBL/GenBank/DDBJ whole genome shotgun (WGS) entry which is preliminary data.</text>
</comment>